<protein>
    <submittedName>
        <fullName evidence="4">Uncharacterized protein</fullName>
    </submittedName>
</protein>
<proteinExistence type="predicted"/>
<sequence length="471" mass="55185">MSSNRLKEMRENFHLEIRKLSLESQFRLKRLIITPMQQKPIEKLNNIVEKITRSQIFQNEEYQTMNQLLDEIEEIVINDTSSIIKWTEYITIIKSLVDQMQKGYLNPEQTNIAIKAASCFRNLLKAQKPTIQMQEQINQAFEIYKSWIESDSCLLSQAGLKGMNQLAYFQHPKLNQYDQVQSILMTLQINPYNEQALKLLSIITKNVDDDNQVIAILRQASRLIETCDSNLREKGLKIFENASRNIQNIQFILSMKAIDSILDFVYFKEKNISKISMTILVNLSYTSDVEDCQKLLDLGITDVIYKLLKNSIFTYSRIFGSMIFNNLMASSHLILDKVIQNLRLLELVLDLLETDVVDVRRELFQAFRNFLVVCTQQQLLNMIDNGMIDYLILGLDDIDTNIIQLAIETLYLTMKNFVSTDYQLDIYYKFSIKNVAKKLDKLQYSENEQIYQMVSRFIQEFYDQEFDDSDC</sequence>
<name>A0A8S1M7B2_9CILI</name>
<dbReference type="PANTHER" id="PTHR23316">
    <property type="entry name" value="IMPORTIN ALPHA"/>
    <property type="match status" value="1"/>
</dbReference>
<keyword evidence="2" id="KW-0653">Protein transport</keyword>
<keyword evidence="1" id="KW-0813">Transport</keyword>
<dbReference type="Proteomes" id="UP000692954">
    <property type="component" value="Unassembled WGS sequence"/>
</dbReference>
<dbReference type="AlphaFoldDB" id="A0A8S1M7B2"/>
<dbReference type="EMBL" id="CAJJDN010000031">
    <property type="protein sequence ID" value="CAD8073565.1"/>
    <property type="molecule type" value="Genomic_DNA"/>
</dbReference>
<keyword evidence="5" id="KW-1185">Reference proteome</keyword>
<evidence type="ECO:0000256" key="2">
    <source>
        <dbReference type="ARBA" id="ARBA00022927"/>
    </source>
</evidence>
<organism evidence="4 5">
    <name type="scientific">Paramecium sonneborni</name>
    <dbReference type="NCBI Taxonomy" id="65129"/>
    <lineage>
        <taxon>Eukaryota</taxon>
        <taxon>Sar</taxon>
        <taxon>Alveolata</taxon>
        <taxon>Ciliophora</taxon>
        <taxon>Intramacronucleata</taxon>
        <taxon>Oligohymenophorea</taxon>
        <taxon>Peniculida</taxon>
        <taxon>Parameciidae</taxon>
        <taxon>Paramecium</taxon>
    </lineage>
</organism>
<dbReference type="OrthoDB" id="307787at2759"/>
<accession>A0A8S1M7B2</accession>
<dbReference type="GO" id="GO:0015031">
    <property type="term" value="P:protein transport"/>
    <property type="evidence" value="ECO:0007669"/>
    <property type="project" value="UniProtKB-KW"/>
</dbReference>
<keyword evidence="3" id="KW-0175">Coiled coil</keyword>
<feature type="coiled-coil region" evidence="3">
    <location>
        <begin position="335"/>
        <end position="362"/>
    </location>
</feature>
<evidence type="ECO:0000313" key="4">
    <source>
        <dbReference type="EMBL" id="CAD8073565.1"/>
    </source>
</evidence>
<evidence type="ECO:0000256" key="1">
    <source>
        <dbReference type="ARBA" id="ARBA00022448"/>
    </source>
</evidence>
<gene>
    <name evidence="4" type="ORF">PSON_ATCC_30995.1.T0310024</name>
</gene>
<evidence type="ECO:0000256" key="3">
    <source>
        <dbReference type="SAM" id="Coils"/>
    </source>
</evidence>
<evidence type="ECO:0000313" key="5">
    <source>
        <dbReference type="Proteomes" id="UP000692954"/>
    </source>
</evidence>
<comment type="caution">
    <text evidence="4">The sequence shown here is derived from an EMBL/GenBank/DDBJ whole genome shotgun (WGS) entry which is preliminary data.</text>
</comment>
<reference evidence="4" key="1">
    <citation type="submission" date="2021-01" db="EMBL/GenBank/DDBJ databases">
        <authorList>
            <consortium name="Genoscope - CEA"/>
            <person name="William W."/>
        </authorList>
    </citation>
    <scope>NUCLEOTIDE SEQUENCE</scope>
</reference>